<dbReference type="Proteomes" id="UP001189429">
    <property type="component" value="Unassembled WGS sequence"/>
</dbReference>
<dbReference type="EMBL" id="CAUYUJ010019611">
    <property type="protein sequence ID" value="CAK0892404.1"/>
    <property type="molecule type" value="Genomic_DNA"/>
</dbReference>
<evidence type="ECO:0000313" key="2">
    <source>
        <dbReference type="Proteomes" id="UP001189429"/>
    </source>
</evidence>
<accession>A0ABN9X477</accession>
<name>A0ABN9X477_9DINO</name>
<gene>
    <name evidence="1" type="ORF">PCOR1329_LOCUS72071</name>
</gene>
<reference evidence="1" key="1">
    <citation type="submission" date="2023-10" db="EMBL/GenBank/DDBJ databases">
        <authorList>
            <person name="Chen Y."/>
            <person name="Shah S."/>
            <person name="Dougan E. K."/>
            <person name="Thang M."/>
            <person name="Chan C."/>
        </authorList>
    </citation>
    <scope>NUCLEOTIDE SEQUENCE [LARGE SCALE GENOMIC DNA]</scope>
</reference>
<keyword evidence="2" id="KW-1185">Reference proteome</keyword>
<sequence>MNNTQIFEPATLLSKMKSFELPHRAPPAHRLERGGEIRTVSMRGVGATWTGGLHAEPIAMSFKDASAQEALPALNFNINDAERSTDKSANMLWEVFERLKSVAQACSVAAVDASLRDCTLQFLQIHTMAQKPAGWVGGRSPARGFRA</sequence>
<evidence type="ECO:0000313" key="1">
    <source>
        <dbReference type="EMBL" id="CAK0892404.1"/>
    </source>
</evidence>
<comment type="caution">
    <text evidence="1">The sequence shown here is derived from an EMBL/GenBank/DDBJ whole genome shotgun (WGS) entry which is preliminary data.</text>
</comment>
<proteinExistence type="predicted"/>
<organism evidence="1 2">
    <name type="scientific">Prorocentrum cordatum</name>
    <dbReference type="NCBI Taxonomy" id="2364126"/>
    <lineage>
        <taxon>Eukaryota</taxon>
        <taxon>Sar</taxon>
        <taxon>Alveolata</taxon>
        <taxon>Dinophyceae</taxon>
        <taxon>Prorocentrales</taxon>
        <taxon>Prorocentraceae</taxon>
        <taxon>Prorocentrum</taxon>
    </lineage>
</organism>
<protein>
    <submittedName>
        <fullName evidence="1">Uncharacterized protein</fullName>
    </submittedName>
</protein>